<dbReference type="Proteomes" id="UP000693972">
    <property type="component" value="Unassembled WGS sequence"/>
</dbReference>
<evidence type="ECO:0000259" key="1">
    <source>
        <dbReference type="Pfam" id="PF04399"/>
    </source>
</evidence>
<dbReference type="Gene3D" id="3.40.30.10">
    <property type="entry name" value="Glutaredoxin"/>
    <property type="match status" value="1"/>
</dbReference>
<evidence type="ECO:0000313" key="3">
    <source>
        <dbReference type="EMBL" id="MBY4892474.1"/>
    </source>
</evidence>
<dbReference type="SUPFAM" id="SSF52833">
    <property type="entry name" value="Thioredoxin-like"/>
    <property type="match status" value="1"/>
</dbReference>
<evidence type="ECO:0000313" key="4">
    <source>
        <dbReference type="EMBL" id="QXL89221.1"/>
    </source>
</evidence>
<dbReference type="Gene3D" id="1.20.1050.10">
    <property type="match status" value="1"/>
</dbReference>
<dbReference type="NCBIfam" id="NF007702">
    <property type="entry name" value="PRK10387.1"/>
    <property type="match status" value="1"/>
</dbReference>
<reference evidence="4 5" key="1">
    <citation type="submission" date="2021-07" db="EMBL/GenBank/DDBJ databases">
        <title>Karlodiniumbacter phycospheric gen. nov., sp. nov., a phycosphere bacterium isolated from karlodinium veneficum.</title>
        <authorList>
            <person name="Peng Y."/>
            <person name="Jiang L."/>
            <person name="Lee J."/>
        </authorList>
    </citation>
    <scope>NUCLEOTIDE SEQUENCE</scope>
    <source>
        <strain evidence="4 5">N5</strain>
    </source>
</reference>
<dbReference type="Pfam" id="PF13409">
    <property type="entry name" value="GST_N_2"/>
    <property type="match status" value="1"/>
</dbReference>
<dbReference type="EMBL" id="JAIMBW010000001">
    <property type="protein sequence ID" value="MBY4892474.1"/>
    <property type="molecule type" value="Genomic_DNA"/>
</dbReference>
<sequence length="212" mass="23942">MKLLMFEHCSLCFRVRMAARLKDIPLVEQVVEDDDSAVMVDLVGRRVIPILVRDDGTPMLESWDMVNYIDAIGTPVLTGPERPEIAKIAEQLLEVTPYLTMPRYGLLPLPEFRTRAARDHFLVRKRDAYPDMQALRARTRDYLSRLMPILDDLAANVQSPTAINGTLSRDDIRILPLLRSVAVVEGLEFPGPVDAYFATMMAQLQIPPLPTV</sequence>
<protein>
    <submittedName>
        <fullName evidence="4">Glutaredoxin 2</fullName>
    </submittedName>
</protein>
<accession>A0A975TYS3</accession>
<keyword evidence="5" id="KW-1185">Reference proteome</keyword>
<organism evidence="4">
    <name type="scientific">Gymnodinialimonas phycosphaerae</name>
    <dbReference type="NCBI Taxonomy" id="2841589"/>
    <lineage>
        <taxon>Bacteria</taxon>
        <taxon>Pseudomonadati</taxon>
        <taxon>Pseudomonadota</taxon>
        <taxon>Alphaproteobacteria</taxon>
        <taxon>Rhodobacterales</taxon>
        <taxon>Paracoccaceae</taxon>
        <taxon>Gymnodinialimonas</taxon>
    </lineage>
</organism>
<evidence type="ECO:0000313" key="5">
    <source>
        <dbReference type="Proteomes" id="UP000693972"/>
    </source>
</evidence>
<feature type="domain" description="Glutaredoxin 2 C-terminal" evidence="1">
    <location>
        <begin position="84"/>
        <end position="207"/>
    </location>
</feature>
<dbReference type="EMBL" id="CP078073">
    <property type="protein sequence ID" value="QXL89221.1"/>
    <property type="molecule type" value="Genomic_DNA"/>
</dbReference>
<dbReference type="InterPro" id="IPR036282">
    <property type="entry name" value="Glutathione-S-Trfase_C_sf"/>
</dbReference>
<dbReference type="InterPro" id="IPR004045">
    <property type="entry name" value="Glutathione_S-Trfase_N"/>
</dbReference>
<evidence type="ECO:0000259" key="2">
    <source>
        <dbReference type="Pfam" id="PF13409"/>
    </source>
</evidence>
<dbReference type="InterPro" id="IPR007494">
    <property type="entry name" value="Glutaredoxin2_C"/>
</dbReference>
<dbReference type="RefSeq" id="WP_257892268.1">
    <property type="nucleotide sequence ID" value="NZ_JAIMBW010000001.1"/>
</dbReference>
<dbReference type="InterPro" id="IPR036249">
    <property type="entry name" value="Thioredoxin-like_sf"/>
</dbReference>
<gene>
    <name evidence="4" type="primary">grxB</name>
    <name evidence="3" type="ORF">KUL25_06825</name>
    <name evidence="4" type="ORF">KUL25_06830</name>
</gene>
<dbReference type="Pfam" id="PF04399">
    <property type="entry name" value="Glutaredoxin2_C"/>
    <property type="match status" value="1"/>
</dbReference>
<feature type="domain" description="GST N-terminal" evidence="2">
    <location>
        <begin position="8"/>
        <end position="71"/>
    </location>
</feature>
<name>A0A975TYS3_9RHOB</name>
<proteinExistence type="predicted"/>
<dbReference type="SUPFAM" id="SSF47616">
    <property type="entry name" value="GST C-terminal domain-like"/>
    <property type="match status" value="1"/>
</dbReference>
<dbReference type="AlphaFoldDB" id="A0A975TYS3"/>